<evidence type="ECO:0000256" key="9">
    <source>
        <dbReference type="ARBA" id="ARBA00023002"/>
    </source>
</evidence>
<evidence type="ECO:0000256" key="11">
    <source>
        <dbReference type="PIRSR" id="PIRSR000098-1"/>
    </source>
</evidence>
<dbReference type="InterPro" id="IPR045865">
    <property type="entry name" value="ACT-like_dom_sf"/>
</dbReference>
<comment type="pathway">
    <text evidence="1 13">Amino-acid biosynthesis; L-threonine biosynthesis; L-threonine from L-aspartate: step 3/5.</text>
</comment>
<dbReference type="PROSITE" id="PS01042">
    <property type="entry name" value="HOMOSER_DHGENASE"/>
    <property type="match status" value="1"/>
</dbReference>
<dbReference type="PANTHER" id="PTHR43331:SF1">
    <property type="entry name" value="HOMOSERINE DEHYDROGENASE"/>
    <property type="match status" value="1"/>
</dbReference>
<evidence type="ECO:0000256" key="14">
    <source>
        <dbReference type="RuleBase" id="RU004171"/>
    </source>
</evidence>
<keyword evidence="8 12" id="KW-0521">NADP</keyword>
<evidence type="ECO:0000256" key="3">
    <source>
        <dbReference type="ARBA" id="ARBA00006753"/>
    </source>
</evidence>
<comment type="pathway">
    <text evidence="2 13">Amino-acid biosynthesis; L-methionine biosynthesis via de novo pathway; L-homoserine from L-aspartate: step 3/3.</text>
</comment>
<evidence type="ECO:0000313" key="17">
    <source>
        <dbReference type="Proteomes" id="UP000219036"/>
    </source>
</evidence>
<dbReference type="InterPro" id="IPR016204">
    <property type="entry name" value="HDH"/>
</dbReference>
<dbReference type="InterPro" id="IPR001342">
    <property type="entry name" value="HDH_cat"/>
</dbReference>
<evidence type="ECO:0000259" key="15">
    <source>
        <dbReference type="PROSITE" id="PS51671"/>
    </source>
</evidence>
<dbReference type="GO" id="GO:0004412">
    <property type="term" value="F:homoserine dehydrogenase activity"/>
    <property type="evidence" value="ECO:0007669"/>
    <property type="project" value="UniProtKB-EC"/>
</dbReference>
<organism evidence="16 17">
    <name type="scientific">Persephonella hydrogeniphila</name>
    <dbReference type="NCBI Taxonomy" id="198703"/>
    <lineage>
        <taxon>Bacteria</taxon>
        <taxon>Pseudomonadati</taxon>
        <taxon>Aquificota</taxon>
        <taxon>Aquificia</taxon>
        <taxon>Aquificales</taxon>
        <taxon>Hydrogenothermaceae</taxon>
        <taxon>Persephonella</taxon>
    </lineage>
</organism>
<proteinExistence type="inferred from homology"/>
<dbReference type="Gene3D" id="3.40.50.720">
    <property type="entry name" value="NAD(P)-binding Rossmann-like Domain"/>
    <property type="match status" value="1"/>
</dbReference>
<dbReference type="FunFam" id="3.30.360.10:FF:000005">
    <property type="entry name" value="Homoserine dehydrogenase"/>
    <property type="match status" value="1"/>
</dbReference>
<evidence type="ECO:0000256" key="10">
    <source>
        <dbReference type="ARBA" id="ARBA00023167"/>
    </source>
</evidence>
<dbReference type="UniPathway" id="UPA00051">
    <property type="reaction ID" value="UER00465"/>
</dbReference>
<gene>
    <name evidence="16" type="ORF">SAMN06265182_0266</name>
</gene>
<reference evidence="17" key="1">
    <citation type="submission" date="2017-09" db="EMBL/GenBank/DDBJ databases">
        <authorList>
            <person name="Varghese N."/>
            <person name="Submissions S."/>
        </authorList>
    </citation>
    <scope>NUCLEOTIDE SEQUENCE [LARGE SCALE GENOMIC DNA]</scope>
    <source>
        <strain evidence="17">DSM 15103</strain>
    </source>
</reference>
<dbReference type="SUPFAM" id="SSF55347">
    <property type="entry name" value="Glyceraldehyde-3-phosphate dehydrogenase-like, C-terminal domain"/>
    <property type="match status" value="1"/>
</dbReference>
<feature type="binding site" evidence="12">
    <location>
        <position position="105"/>
    </location>
    <ligand>
        <name>NADPH</name>
        <dbReference type="ChEBI" id="CHEBI:57783"/>
    </ligand>
</feature>
<dbReference type="Pfam" id="PF00742">
    <property type="entry name" value="Homoserine_dh"/>
    <property type="match status" value="1"/>
</dbReference>
<dbReference type="SUPFAM" id="SSF51735">
    <property type="entry name" value="NAD(P)-binding Rossmann-fold domains"/>
    <property type="match status" value="1"/>
</dbReference>
<dbReference type="InterPro" id="IPR036291">
    <property type="entry name" value="NAD(P)-bd_dom_sf"/>
</dbReference>
<dbReference type="UniPathway" id="UPA00050">
    <property type="reaction ID" value="UER00063"/>
</dbReference>
<dbReference type="InterPro" id="IPR005106">
    <property type="entry name" value="Asp/hSer_DH_NAD-bd"/>
</dbReference>
<evidence type="ECO:0000256" key="5">
    <source>
        <dbReference type="ARBA" id="ARBA00013376"/>
    </source>
</evidence>
<keyword evidence="17" id="KW-1185">Reference proteome</keyword>
<dbReference type="Pfam" id="PF03447">
    <property type="entry name" value="NAD_binding_3"/>
    <property type="match status" value="1"/>
</dbReference>
<dbReference type="SUPFAM" id="SSF55021">
    <property type="entry name" value="ACT-like"/>
    <property type="match status" value="1"/>
</dbReference>
<evidence type="ECO:0000256" key="13">
    <source>
        <dbReference type="RuleBase" id="RU000579"/>
    </source>
</evidence>
<evidence type="ECO:0000256" key="2">
    <source>
        <dbReference type="ARBA" id="ARBA00005062"/>
    </source>
</evidence>
<dbReference type="OrthoDB" id="9808167at2"/>
<evidence type="ECO:0000256" key="1">
    <source>
        <dbReference type="ARBA" id="ARBA00005056"/>
    </source>
</evidence>
<evidence type="ECO:0000313" key="16">
    <source>
        <dbReference type="EMBL" id="SNZ03006.1"/>
    </source>
</evidence>
<sequence length="442" mass="48576">MKQINVGIVGYGVVGNGVARILEEKKELLIKKSGIQINLKKVFTRNWNKSFPYPLPEEKKAYSLEEITEDKDIDIVVELTGGIEFPYNLITECIKKGKHVVTANKALLAEKGKDVFLLAEEKGIRIGFEAAVAGGIPIIRALREGLVANSIERIYGILNGTTNYILTKMLKEKKDFNSVLKEAQELGYAEADPTLDINGTDAAHKIAILASLSYGGFIDFSGIYVEGIEKVNNLDISLGRELGYTLKLLAIAKSHNGEIEVRVHPTFLPSEHPLAKVDGVYNAVMVEGDSVGETMFYGKGAGSLPTASSVISDIVDIGKSIALGVGREIEVTSMNWEHKDLSLTKVSDFYTRYYLRFTVPDVTGVLARVAAVFAKYSISIAAVIQKEKVLSFTGEKKEKVVPLVILTHTASENNIQKAIKEIEQEKITVEKTVLIRVEDEEI</sequence>
<dbReference type="Pfam" id="PF01842">
    <property type="entry name" value="ACT"/>
    <property type="match status" value="1"/>
</dbReference>
<keyword evidence="6 13" id="KW-0028">Amino-acid biosynthesis</keyword>
<protein>
    <recommendedName>
        <fullName evidence="5 13">Homoserine dehydrogenase</fullName>
        <ecNumber evidence="4 13">1.1.1.3</ecNumber>
    </recommendedName>
</protein>
<dbReference type="PIRSF" id="PIRSF000098">
    <property type="entry name" value="Homoser_dehydrog"/>
    <property type="match status" value="1"/>
</dbReference>
<dbReference type="GO" id="GO:0009088">
    <property type="term" value="P:threonine biosynthetic process"/>
    <property type="evidence" value="ECO:0007669"/>
    <property type="project" value="UniProtKB-UniPathway"/>
</dbReference>
<dbReference type="CDD" id="cd04881">
    <property type="entry name" value="ACT_HSDH-Hom"/>
    <property type="match status" value="1"/>
</dbReference>
<dbReference type="GO" id="GO:0009086">
    <property type="term" value="P:methionine biosynthetic process"/>
    <property type="evidence" value="ECO:0007669"/>
    <property type="project" value="UniProtKB-KW"/>
</dbReference>
<feature type="active site" description="Proton donor" evidence="11">
    <location>
        <position position="205"/>
    </location>
</feature>
<dbReference type="AlphaFoldDB" id="A0A285N4U0"/>
<evidence type="ECO:0000256" key="7">
    <source>
        <dbReference type="ARBA" id="ARBA00022697"/>
    </source>
</evidence>
<dbReference type="FunFam" id="3.30.70.260:FF:000030">
    <property type="entry name" value="Homoserine dehydrogenase"/>
    <property type="match status" value="1"/>
</dbReference>
<evidence type="ECO:0000256" key="4">
    <source>
        <dbReference type="ARBA" id="ARBA00013213"/>
    </source>
</evidence>
<evidence type="ECO:0000256" key="6">
    <source>
        <dbReference type="ARBA" id="ARBA00022605"/>
    </source>
</evidence>
<dbReference type="NCBIfam" id="NF004976">
    <property type="entry name" value="PRK06349.1"/>
    <property type="match status" value="1"/>
</dbReference>
<feature type="domain" description="ACT" evidence="15">
    <location>
        <begin position="354"/>
        <end position="437"/>
    </location>
</feature>
<comment type="catalytic activity">
    <reaction evidence="13">
        <text>L-homoserine + NADP(+) = L-aspartate 4-semialdehyde + NADPH + H(+)</text>
        <dbReference type="Rhea" id="RHEA:15761"/>
        <dbReference type="ChEBI" id="CHEBI:15378"/>
        <dbReference type="ChEBI" id="CHEBI:57476"/>
        <dbReference type="ChEBI" id="CHEBI:57783"/>
        <dbReference type="ChEBI" id="CHEBI:58349"/>
        <dbReference type="ChEBI" id="CHEBI:537519"/>
        <dbReference type="EC" id="1.1.1.3"/>
    </reaction>
</comment>
<dbReference type="RefSeq" id="WP_096999465.1">
    <property type="nucleotide sequence ID" value="NZ_OBEI01000001.1"/>
</dbReference>
<comment type="similarity">
    <text evidence="3 14">Belongs to the homoserine dehydrogenase family.</text>
</comment>
<evidence type="ECO:0000256" key="8">
    <source>
        <dbReference type="ARBA" id="ARBA00022857"/>
    </source>
</evidence>
<dbReference type="InterPro" id="IPR019811">
    <property type="entry name" value="HDH_CS"/>
</dbReference>
<dbReference type="EMBL" id="OBEI01000001">
    <property type="protein sequence ID" value="SNZ03006.1"/>
    <property type="molecule type" value="Genomic_DNA"/>
</dbReference>
<dbReference type="Gene3D" id="3.30.70.260">
    <property type="match status" value="1"/>
</dbReference>
<dbReference type="GO" id="GO:0050661">
    <property type="term" value="F:NADP binding"/>
    <property type="evidence" value="ECO:0007669"/>
    <property type="project" value="InterPro"/>
</dbReference>
<keyword evidence="9 13" id="KW-0560">Oxidoreductase</keyword>
<dbReference type="PANTHER" id="PTHR43331">
    <property type="entry name" value="HOMOSERINE DEHYDROGENASE"/>
    <property type="match status" value="1"/>
</dbReference>
<feature type="binding site" evidence="12">
    <location>
        <position position="190"/>
    </location>
    <ligand>
        <name>L-homoserine</name>
        <dbReference type="ChEBI" id="CHEBI:57476"/>
    </ligand>
</feature>
<keyword evidence="7 13" id="KW-0791">Threonine biosynthesis</keyword>
<accession>A0A285N4U0</accession>
<dbReference type="InterPro" id="IPR002912">
    <property type="entry name" value="ACT_dom"/>
</dbReference>
<dbReference type="EC" id="1.1.1.3" evidence="4 13"/>
<dbReference type="Proteomes" id="UP000219036">
    <property type="component" value="Unassembled WGS sequence"/>
</dbReference>
<evidence type="ECO:0000256" key="12">
    <source>
        <dbReference type="PIRSR" id="PIRSR000098-2"/>
    </source>
</evidence>
<dbReference type="Gene3D" id="3.30.360.10">
    <property type="entry name" value="Dihydrodipicolinate Reductase, domain 2"/>
    <property type="match status" value="1"/>
</dbReference>
<name>A0A285N4U0_9AQUI</name>
<dbReference type="PROSITE" id="PS51671">
    <property type="entry name" value="ACT"/>
    <property type="match status" value="1"/>
</dbReference>
<keyword evidence="10 13" id="KW-0486">Methionine biosynthesis</keyword>